<reference evidence="8 10" key="1">
    <citation type="journal article" date="2021" name="Hortic Res">
        <title>Chromosome-scale assembly of the Dendrobium chrysotoxum genome enhances the understanding of orchid evolution.</title>
        <authorList>
            <person name="Zhang Y."/>
            <person name="Zhang G.Q."/>
            <person name="Zhang D."/>
            <person name="Liu X.D."/>
            <person name="Xu X.Y."/>
            <person name="Sun W.H."/>
            <person name="Yu X."/>
            <person name="Zhu X."/>
            <person name="Wang Z.W."/>
            <person name="Zhao X."/>
            <person name="Zhong W.Y."/>
            <person name="Chen H."/>
            <person name="Yin W.L."/>
            <person name="Huang T."/>
            <person name="Niu S.C."/>
            <person name="Liu Z.J."/>
        </authorList>
    </citation>
    <scope>NUCLEOTIDE SEQUENCE [LARGE SCALE GENOMIC DNA]</scope>
    <source>
        <strain evidence="8">Lindl</strain>
    </source>
</reference>
<organism evidence="8 10">
    <name type="scientific">Dendrobium chrysotoxum</name>
    <name type="common">Orchid</name>
    <dbReference type="NCBI Taxonomy" id="161865"/>
    <lineage>
        <taxon>Eukaryota</taxon>
        <taxon>Viridiplantae</taxon>
        <taxon>Streptophyta</taxon>
        <taxon>Embryophyta</taxon>
        <taxon>Tracheophyta</taxon>
        <taxon>Spermatophyta</taxon>
        <taxon>Magnoliopsida</taxon>
        <taxon>Liliopsida</taxon>
        <taxon>Asparagales</taxon>
        <taxon>Orchidaceae</taxon>
        <taxon>Epidendroideae</taxon>
        <taxon>Malaxideae</taxon>
        <taxon>Dendrobiinae</taxon>
        <taxon>Dendrobium</taxon>
    </lineage>
</organism>
<dbReference type="Gene3D" id="3.30.160.60">
    <property type="entry name" value="Classic Zinc Finger"/>
    <property type="match status" value="1"/>
</dbReference>
<dbReference type="GO" id="GO:0071004">
    <property type="term" value="C:U2-type prespliceosome"/>
    <property type="evidence" value="ECO:0007669"/>
    <property type="project" value="TreeGrafter"/>
</dbReference>
<dbReference type="GO" id="GO:0008270">
    <property type="term" value="F:zinc ion binding"/>
    <property type="evidence" value="ECO:0007669"/>
    <property type="project" value="UniProtKB-KW"/>
</dbReference>
<dbReference type="InterPro" id="IPR036390">
    <property type="entry name" value="WH_DNA-bd_sf"/>
</dbReference>
<evidence type="ECO:0000256" key="1">
    <source>
        <dbReference type="ARBA" id="ARBA00004123"/>
    </source>
</evidence>
<dbReference type="InterPro" id="IPR016157">
    <property type="entry name" value="Cullin_CS"/>
</dbReference>
<dbReference type="PANTHER" id="PTHR23205:SF0">
    <property type="entry name" value="SPLICING FACTOR 3A SUBUNIT 2"/>
    <property type="match status" value="1"/>
</dbReference>
<dbReference type="SUPFAM" id="SSF46785">
    <property type="entry name" value="Winged helix' DNA-binding domain"/>
    <property type="match status" value="1"/>
</dbReference>
<dbReference type="EMBL" id="JAGFBR010000011">
    <property type="protein sequence ID" value="KAH0458727.1"/>
    <property type="molecule type" value="Genomic_DNA"/>
</dbReference>
<keyword evidence="10" id="KW-1185">Reference proteome</keyword>
<evidence type="ECO:0000313" key="8">
    <source>
        <dbReference type="EMBL" id="KAH0458727.1"/>
    </source>
</evidence>
<dbReference type="GO" id="GO:0003676">
    <property type="term" value="F:nucleic acid binding"/>
    <property type="evidence" value="ECO:0007669"/>
    <property type="project" value="InterPro"/>
</dbReference>
<evidence type="ECO:0000313" key="9">
    <source>
        <dbReference type="EMBL" id="KAH0458782.1"/>
    </source>
</evidence>
<dbReference type="GO" id="GO:0000245">
    <property type="term" value="P:spliceosomal complex assembly"/>
    <property type="evidence" value="ECO:0007669"/>
    <property type="project" value="TreeGrafter"/>
</dbReference>
<dbReference type="EMBL" id="JAGFBR010000011">
    <property type="protein sequence ID" value="KAH0458782.1"/>
    <property type="molecule type" value="Genomic_DNA"/>
</dbReference>
<name>A0AAV7GQT8_DENCH</name>
<proteinExistence type="predicted"/>
<dbReference type="PROSITE" id="PS01256">
    <property type="entry name" value="CULLIN_1"/>
    <property type="match status" value="1"/>
</dbReference>
<dbReference type="GO" id="GO:0006511">
    <property type="term" value="P:ubiquitin-dependent protein catabolic process"/>
    <property type="evidence" value="ECO:0007669"/>
    <property type="project" value="InterPro"/>
</dbReference>
<evidence type="ECO:0000256" key="5">
    <source>
        <dbReference type="ARBA" id="ARBA00023242"/>
    </source>
</evidence>
<keyword evidence="3" id="KW-0863">Zinc-finger</keyword>
<dbReference type="AlphaFoldDB" id="A0AAV7GQT8"/>
<evidence type="ECO:0000256" key="2">
    <source>
        <dbReference type="ARBA" id="ARBA00022723"/>
    </source>
</evidence>
<keyword evidence="2" id="KW-0479">Metal-binding</keyword>
<dbReference type="PROSITE" id="PS50171">
    <property type="entry name" value="ZF_MATRIN"/>
    <property type="match status" value="1"/>
</dbReference>
<dbReference type="Gene3D" id="1.10.10.10">
    <property type="entry name" value="Winged helix-like DNA-binding domain superfamily/Winged helix DNA-binding domain"/>
    <property type="match status" value="1"/>
</dbReference>
<feature type="domain" description="Matrin-type" evidence="7">
    <location>
        <begin position="9"/>
        <end position="39"/>
    </location>
</feature>
<comment type="subcellular location">
    <subcellularLocation>
        <location evidence="1">Nucleus</location>
    </subcellularLocation>
</comment>
<gene>
    <name evidence="8" type="ORF">IEQ34_011541</name>
    <name evidence="9" type="ORF">IEQ34_011596</name>
</gene>
<evidence type="ECO:0000313" key="10">
    <source>
        <dbReference type="Proteomes" id="UP000775213"/>
    </source>
</evidence>
<dbReference type="InterPro" id="IPR052092">
    <property type="entry name" value="SF3A2"/>
</dbReference>
<evidence type="ECO:0000256" key="3">
    <source>
        <dbReference type="ARBA" id="ARBA00022771"/>
    </source>
</evidence>
<evidence type="ECO:0000256" key="4">
    <source>
        <dbReference type="ARBA" id="ARBA00022833"/>
    </source>
</evidence>
<dbReference type="InterPro" id="IPR000690">
    <property type="entry name" value="Matrin/U1-C_Znf_C2H2"/>
</dbReference>
<dbReference type="SMART" id="SM00451">
    <property type="entry name" value="ZnF_U1"/>
    <property type="match status" value="1"/>
</dbReference>
<dbReference type="InterPro" id="IPR003604">
    <property type="entry name" value="Matrin/U1-like-C_Znf_C2H2"/>
</dbReference>
<dbReference type="Proteomes" id="UP000775213">
    <property type="component" value="Unassembled WGS sequence"/>
</dbReference>
<reference evidence="8" key="2">
    <citation type="submission" date="2021-03" db="EMBL/GenBank/DDBJ databases">
        <authorList>
            <person name="Zhang Y."/>
            <person name="Zhang G.-Q."/>
            <person name="Huang T."/>
            <person name="Niu S.-C."/>
            <person name="Liu Z.-J."/>
        </authorList>
    </citation>
    <scope>NUCLEOTIDE SEQUENCE</scope>
    <source>
        <strain evidence="8">Lindl</strain>
        <tissue evidence="8">Fresh leaves</tissue>
    </source>
</reference>
<dbReference type="Pfam" id="PF12874">
    <property type="entry name" value="zf-met"/>
    <property type="match status" value="1"/>
</dbReference>
<keyword evidence="5" id="KW-0539">Nucleus</keyword>
<dbReference type="InterPro" id="IPR013087">
    <property type="entry name" value="Znf_C2H2_type"/>
</dbReference>
<dbReference type="GO" id="GO:0031461">
    <property type="term" value="C:cullin-RING ubiquitin ligase complex"/>
    <property type="evidence" value="ECO:0007669"/>
    <property type="project" value="InterPro"/>
</dbReference>
<dbReference type="PANTHER" id="PTHR23205">
    <property type="entry name" value="SPLICING FACTOR 3A SUBUNIT 2"/>
    <property type="match status" value="1"/>
</dbReference>
<dbReference type="GO" id="GO:0071013">
    <property type="term" value="C:catalytic step 2 spliceosome"/>
    <property type="evidence" value="ECO:0007669"/>
    <property type="project" value="TreeGrafter"/>
</dbReference>
<evidence type="ECO:0000256" key="6">
    <source>
        <dbReference type="SAM" id="MobiDB-lite"/>
    </source>
</evidence>
<keyword evidence="4" id="KW-0862">Zinc</keyword>
<dbReference type="InterPro" id="IPR036236">
    <property type="entry name" value="Znf_C2H2_sf"/>
</dbReference>
<comment type="caution">
    <text evidence="8">The sequence shown here is derived from an EMBL/GenBank/DDBJ whole genome shotgun (WGS) entry which is preliminary data.</text>
</comment>
<accession>A0AAV7GQT8</accession>
<dbReference type="InterPro" id="IPR036388">
    <property type="entry name" value="WH-like_DNA-bd_sf"/>
</dbReference>
<feature type="region of interest" description="Disordered" evidence="6">
    <location>
        <begin position="28"/>
        <end position="62"/>
    </location>
</feature>
<protein>
    <recommendedName>
        <fullName evidence="7">Matrin-type domain-containing protein</fullName>
    </recommendedName>
</protein>
<evidence type="ECO:0000259" key="7">
    <source>
        <dbReference type="PROSITE" id="PS50171"/>
    </source>
</evidence>
<dbReference type="GO" id="GO:0005686">
    <property type="term" value="C:U2 snRNP"/>
    <property type="evidence" value="ECO:0007669"/>
    <property type="project" value="TreeGrafter"/>
</dbReference>
<dbReference type="GO" id="GO:0031625">
    <property type="term" value="F:ubiquitin protein ligase binding"/>
    <property type="evidence" value="ECO:0007669"/>
    <property type="project" value="InterPro"/>
</dbReference>
<sequence>MAMAHLFSYECKLCLTLHNNEGNYLAHTQGKRHQTNLAKRAAREAKDAPTQPQPHKRKERLGHDPSFSCIDVFNLIPIISIPICHAGLSQANSEGLHQEAMLSDEDRDDPNPDFKAIKKRIEDLITRDYLERDKDNPNLFRYLA</sequence>
<dbReference type="SUPFAM" id="SSF57667">
    <property type="entry name" value="beta-beta-alpha zinc fingers"/>
    <property type="match status" value="1"/>
</dbReference>